<organism evidence="2 3">
    <name type="scientific">Hyphococcus aureus</name>
    <dbReference type="NCBI Taxonomy" id="2666033"/>
    <lineage>
        <taxon>Bacteria</taxon>
        <taxon>Pseudomonadati</taxon>
        <taxon>Pseudomonadota</taxon>
        <taxon>Alphaproteobacteria</taxon>
        <taxon>Parvularculales</taxon>
        <taxon>Parvularculaceae</taxon>
        <taxon>Hyphococcus</taxon>
    </lineage>
</organism>
<dbReference type="RefSeq" id="WP_379881776.1">
    <property type="nucleotide sequence ID" value="NZ_JBHPON010000002.1"/>
</dbReference>
<evidence type="ECO:0000259" key="1">
    <source>
        <dbReference type="SMART" id="SM00943"/>
    </source>
</evidence>
<name>A0ABW1KY13_9PROT</name>
<dbReference type="Pfam" id="PF09250">
    <property type="entry name" value="Prim-Pol"/>
    <property type="match status" value="1"/>
</dbReference>
<dbReference type="SMART" id="SM00943">
    <property type="entry name" value="Prim-Pol"/>
    <property type="match status" value="1"/>
</dbReference>
<protein>
    <submittedName>
        <fullName evidence="2">Bifunctional DNA primase/polymerase</fullName>
    </submittedName>
</protein>
<sequence>MTFAAHYADYFSFGLKVLPVYASKGKGNDEPCINSFYISAPRQNLKMLARLAEQFPGENIGIICGKVSGVTILDIDDAKQAPELEYLAGETPLKVRTSRGIHCYYRHDGETSTDLRRISKYEAEIKSGGTYVMAPPSRRRDKDFEYSFIDGDYSLLPELPTIKPFVADLLLGAKKARGAAMSRNIELFRYLREQARHCDSVDDLIDIALTYAIQLREQYWLKDHPFTDQEAINTARQVWRYKEEGRLFVPGQQTVFIATHDLDRLMAHGAKGRNAITLLLKLRGAHYNRKEFAIAAEAMEEDLKMSAKTIRQARELLVEEGLLRLTRKTKRGSKEPYLYSLVTQ</sequence>
<dbReference type="SUPFAM" id="SSF56747">
    <property type="entry name" value="Prim-pol domain"/>
    <property type="match status" value="1"/>
</dbReference>
<dbReference type="InterPro" id="IPR015330">
    <property type="entry name" value="DNA_primase/pol_bifunc_N"/>
</dbReference>
<evidence type="ECO:0000313" key="3">
    <source>
        <dbReference type="Proteomes" id="UP001596116"/>
    </source>
</evidence>
<dbReference type="Proteomes" id="UP001596116">
    <property type="component" value="Unassembled WGS sequence"/>
</dbReference>
<evidence type="ECO:0000313" key="2">
    <source>
        <dbReference type="EMBL" id="MFC6036973.1"/>
    </source>
</evidence>
<proteinExistence type="predicted"/>
<reference evidence="2 3" key="1">
    <citation type="submission" date="2024-09" db="EMBL/GenBank/DDBJ databases">
        <authorList>
            <person name="Zhang Z.-H."/>
        </authorList>
    </citation>
    <scope>NUCLEOTIDE SEQUENCE [LARGE SCALE GENOMIC DNA]</scope>
    <source>
        <strain evidence="2 3">HHTR114</strain>
    </source>
</reference>
<feature type="domain" description="DNA primase/polymerase bifunctional N-terminal" evidence="1">
    <location>
        <begin position="4"/>
        <end position="163"/>
    </location>
</feature>
<accession>A0ABW1KY13</accession>
<keyword evidence="3" id="KW-1185">Reference proteome</keyword>
<dbReference type="EMBL" id="JBHPON010000002">
    <property type="protein sequence ID" value="MFC6036973.1"/>
    <property type="molecule type" value="Genomic_DNA"/>
</dbReference>
<comment type="caution">
    <text evidence="2">The sequence shown here is derived from an EMBL/GenBank/DDBJ whole genome shotgun (WGS) entry which is preliminary data.</text>
</comment>
<gene>
    <name evidence="2" type="ORF">ACFMB1_15570</name>
</gene>